<dbReference type="AlphaFoldDB" id="A0A2G5P8Q8"/>
<sequence>MPGAMDQAVTMQQVRELKTQIDLMATSNLVNIVGAPSWLTGMLGGAGEGSVFMAGDTSASDIYNLLNTTDPNPIKGIGVNGGVSTDPTWVQWVSGVGAPKPVPYLEGQHQELTDEYKAVYDPAYNGVVGTALDEAKAEAWQNAYNASYDPVYNALTSGTAYQSVYNVALTGYKADYLNDLYKPQYAMGMPKYNDAYNPAYDSTYKTSSKYCFGNSTCLRLAREAAEAAGDLAVAGALANAIANPSAADDAAADAYAGPKAKADADATIADAVVNADKVAKLAGDAAAALVTPDDAMDAAGKAAGEAAVAEANANLPADQQIQQWKWVDDWGIKYVVDYKTSGAWVTPAMFDELPNAAKIAYAAAVISNGDLSALAPFINWTVYLQNTNLVGWDDGNIAIGEGYRQYIEAVKDGTITAGEAQTGPRSIDIGDLVITSQDGTLDLGTDLGDIWDKIQAAVTTGEGIGYPDSGDIPTGNPEGTVKGGVIDFTLITMVMLRNPGRPNGGLYSRFAPVYQEITGINPVTPAAESLNLPNGATVADFSKLADGNWQAILNDSSGKKMVLTLKADATWEYDIKSDAPVNANPLAWANSAVASMFVLTAANELLGASQGNGSVSAVFYQVPKGEYDEGSFYATVTQEGLPLLAPIRLPANLIGAVTGESINTPFADAMEPLLKILINTSYTDVVTPEDLAEGGKYYGSDYNAYDRTLREMHLPTLFGTNTLNQREIAQLQGDLIKAVGAGFGGELTDVLRQSASRLLEALNIAPSADIDNVLKAPGDAITFVGNQIGGAISDVLVGLNDQLPDELQLIKTDDASRAEQQTFLKSIYKPLGQGLKPVADGAAVLNEGFTQLDSVITGGQLTKLQKDPIGSLITAGADLQQGGAKLQKSLTKAQKDADDLVKAVTSGDPSKIGKTVKEKADYRIDRARRDLDNGVAKVKEAAGKVKEAVKKVTDKVTKKSE</sequence>
<reference evidence="1 2" key="1">
    <citation type="journal article" date="2017" name="Infect. Genet. Evol.">
        <title>The new phylogeny of the genus Mycobacterium: The old and the news.</title>
        <authorList>
            <person name="Tortoli E."/>
            <person name="Fedrizzi T."/>
            <person name="Meehan C.J."/>
            <person name="Trovato A."/>
            <person name="Grottola A."/>
            <person name="Giacobazzi E."/>
            <person name="Serpini G.F."/>
            <person name="Tagliazucchi S."/>
            <person name="Fabio A."/>
            <person name="Bettua C."/>
            <person name="Bertorelli R."/>
            <person name="Frascaro F."/>
            <person name="De Sanctis V."/>
            <person name="Pecorari M."/>
            <person name="Jousson O."/>
            <person name="Segata N."/>
            <person name="Cirillo D.M."/>
        </authorList>
    </citation>
    <scope>NUCLEOTIDE SEQUENCE [LARGE SCALE GENOMIC DNA]</scope>
    <source>
        <strain evidence="1 2">CIP1034565</strain>
    </source>
</reference>
<evidence type="ECO:0000313" key="2">
    <source>
        <dbReference type="Proteomes" id="UP000230551"/>
    </source>
</evidence>
<accession>A0A2G5P8Q8</accession>
<dbReference type="Proteomes" id="UP000230551">
    <property type="component" value="Unassembled WGS sequence"/>
</dbReference>
<dbReference type="EMBL" id="PDCN02000014">
    <property type="protein sequence ID" value="PIB74739.1"/>
    <property type="molecule type" value="Genomic_DNA"/>
</dbReference>
<keyword evidence="2" id="KW-1185">Reference proteome</keyword>
<name>A0A2G5P8Q8_9MYCO</name>
<dbReference type="STRING" id="85968.GCA_900073015_02089"/>
<organism evidence="1 2">
    <name type="scientific">Mycolicibacterium brumae</name>
    <dbReference type="NCBI Taxonomy" id="85968"/>
    <lineage>
        <taxon>Bacteria</taxon>
        <taxon>Bacillati</taxon>
        <taxon>Actinomycetota</taxon>
        <taxon>Actinomycetes</taxon>
        <taxon>Mycobacteriales</taxon>
        <taxon>Mycobacteriaceae</taxon>
        <taxon>Mycolicibacterium</taxon>
    </lineage>
</organism>
<gene>
    <name evidence="1" type="ORF">CQY22_011435</name>
</gene>
<comment type="caution">
    <text evidence="1">The sequence shown here is derived from an EMBL/GenBank/DDBJ whole genome shotgun (WGS) entry which is preliminary data.</text>
</comment>
<protein>
    <submittedName>
        <fullName evidence="1">Uncharacterized protein</fullName>
    </submittedName>
</protein>
<evidence type="ECO:0000313" key="1">
    <source>
        <dbReference type="EMBL" id="PIB74739.1"/>
    </source>
</evidence>
<proteinExistence type="predicted"/>